<dbReference type="InterPro" id="IPR003400">
    <property type="entry name" value="ExbD"/>
</dbReference>
<dbReference type="EMBL" id="AP019860">
    <property type="protein sequence ID" value="BBM83672.1"/>
    <property type="molecule type" value="Genomic_DNA"/>
</dbReference>
<protein>
    <submittedName>
        <fullName evidence="9">Biopolymer transporter ExbD</fullName>
    </submittedName>
</protein>
<sequence>MKRRKSTKMEDVEMDMTPMIDVVFNLIIFFMLVTQMVTIERAELELPRADNAQEEEVEDKNQFIVNIHEKPDEEGRWIETSLGKHTWAELSQLLYEEAQAKFNENEDVSDRQVLIRADIKTPYRMVQRVMIECSKQKIYKVSFATKIQSDE</sequence>
<keyword evidence="6 8" id="KW-0472">Membrane</keyword>
<dbReference type="PANTHER" id="PTHR30558:SF3">
    <property type="entry name" value="BIOPOLYMER TRANSPORT PROTEIN EXBD-RELATED"/>
    <property type="match status" value="1"/>
</dbReference>
<keyword evidence="7" id="KW-0813">Transport</keyword>
<comment type="subcellular location">
    <subcellularLocation>
        <location evidence="1">Cell membrane</location>
        <topology evidence="1">Single-pass membrane protein</topology>
    </subcellularLocation>
    <subcellularLocation>
        <location evidence="7">Cell membrane</location>
        <topology evidence="7">Single-pass type II membrane protein</topology>
    </subcellularLocation>
</comment>
<dbReference type="OrthoDB" id="287326at2"/>
<evidence type="ECO:0000256" key="1">
    <source>
        <dbReference type="ARBA" id="ARBA00004162"/>
    </source>
</evidence>
<dbReference type="RefSeq" id="WP_151967864.1">
    <property type="nucleotide sequence ID" value="NZ_AP019860.1"/>
</dbReference>
<keyword evidence="4 7" id="KW-0812">Transmembrane</keyword>
<name>A0A5S9F2N6_UABAM</name>
<evidence type="ECO:0000256" key="7">
    <source>
        <dbReference type="RuleBase" id="RU003879"/>
    </source>
</evidence>
<keyword evidence="3" id="KW-1003">Cell membrane</keyword>
<dbReference type="Pfam" id="PF02472">
    <property type="entry name" value="ExbD"/>
    <property type="match status" value="1"/>
</dbReference>
<keyword evidence="10" id="KW-1185">Reference proteome</keyword>
<evidence type="ECO:0000256" key="5">
    <source>
        <dbReference type="ARBA" id="ARBA00022989"/>
    </source>
</evidence>
<reference evidence="9 10" key="1">
    <citation type="submission" date="2019-08" db="EMBL/GenBank/DDBJ databases">
        <title>Complete genome sequence of Candidatus Uab amorphum.</title>
        <authorList>
            <person name="Shiratori T."/>
            <person name="Suzuki S."/>
            <person name="Kakizawa Y."/>
            <person name="Ishida K."/>
        </authorList>
    </citation>
    <scope>NUCLEOTIDE SEQUENCE [LARGE SCALE GENOMIC DNA]</scope>
    <source>
        <strain evidence="9 10">SRT547</strain>
    </source>
</reference>
<comment type="similarity">
    <text evidence="2 7">Belongs to the ExbD/TolR family.</text>
</comment>
<dbReference type="Gene3D" id="3.30.420.270">
    <property type="match status" value="1"/>
</dbReference>
<keyword evidence="5 8" id="KW-1133">Transmembrane helix</keyword>
<dbReference type="PANTHER" id="PTHR30558">
    <property type="entry name" value="EXBD MEMBRANE COMPONENT OF PMF-DRIVEN MACROMOLECULE IMPORT SYSTEM"/>
    <property type="match status" value="1"/>
</dbReference>
<dbReference type="AlphaFoldDB" id="A0A5S9F2N6"/>
<organism evidence="9 10">
    <name type="scientific">Uabimicrobium amorphum</name>
    <dbReference type="NCBI Taxonomy" id="2596890"/>
    <lineage>
        <taxon>Bacteria</taxon>
        <taxon>Pseudomonadati</taxon>
        <taxon>Planctomycetota</taxon>
        <taxon>Candidatus Uabimicrobiia</taxon>
        <taxon>Candidatus Uabimicrobiales</taxon>
        <taxon>Candidatus Uabimicrobiaceae</taxon>
        <taxon>Candidatus Uabimicrobium</taxon>
    </lineage>
</organism>
<dbReference type="GO" id="GO:0022857">
    <property type="term" value="F:transmembrane transporter activity"/>
    <property type="evidence" value="ECO:0007669"/>
    <property type="project" value="InterPro"/>
</dbReference>
<evidence type="ECO:0000256" key="3">
    <source>
        <dbReference type="ARBA" id="ARBA00022475"/>
    </source>
</evidence>
<dbReference type="GO" id="GO:0005886">
    <property type="term" value="C:plasma membrane"/>
    <property type="evidence" value="ECO:0007669"/>
    <property type="project" value="UniProtKB-SubCell"/>
</dbReference>
<feature type="transmembrane region" description="Helical" evidence="8">
    <location>
        <begin position="20"/>
        <end position="39"/>
    </location>
</feature>
<evidence type="ECO:0000313" key="10">
    <source>
        <dbReference type="Proteomes" id="UP000326354"/>
    </source>
</evidence>
<dbReference type="KEGG" id="uam:UABAM_02025"/>
<proteinExistence type="inferred from homology"/>
<evidence type="ECO:0000313" key="9">
    <source>
        <dbReference type="EMBL" id="BBM83672.1"/>
    </source>
</evidence>
<keyword evidence="7" id="KW-0653">Protein transport</keyword>
<evidence type="ECO:0000256" key="4">
    <source>
        <dbReference type="ARBA" id="ARBA00022692"/>
    </source>
</evidence>
<gene>
    <name evidence="9" type="ORF">UABAM_02025</name>
</gene>
<evidence type="ECO:0000256" key="2">
    <source>
        <dbReference type="ARBA" id="ARBA00005811"/>
    </source>
</evidence>
<accession>A0A5S9F2N6</accession>
<evidence type="ECO:0000256" key="8">
    <source>
        <dbReference type="SAM" id="Phobius"/>
    </source>
</evidence>
<evidence type="ECO:0000256" key="6">
    <source>
        <dbReference type="ARBA" id="ARBA00023136"/>
    </source>
</evidence>
<dbReference type="GO" id="GO:0015031">
    <property type="term" value="P:protein transport"/>
    <property type="evidence" value="ECO:0007669"/>
    <property type="project" value="UniProtKB-KW"/>
</dbReference>
<dbReference type="Proteomes" id="UP000326354">
    <property type="component" value="Chromosome"/>
</dbReference>